<proteinExistence type="predicted"/>
<keyword evidence="1" id="KW-0812">Transmembrane</keyword>
<comment type="caution">
    <text evidence="2">The sequence shown here is derived from an EMBL/GenBank/DDBJ whole genome shotgun (WGS) entry which is preliminary data.</text>
</comment>
<keyword evidence="1" id="KW-1133">Transmembrane helix</keyword>
<sequence>MSWRNVGGNNRLEKGVFLNFLVLSFSFSLWAMPTLLLGFIGHFFFEKNFTIVH</sequence>
<protein>
    <submittedName>
        <fullName evidence="2">Uncharacterized protein</fullName>
    </submittedName>
</protein>
<keyword evidence="3" id="KW-1185">Reference proteome</keyword>
<evidence type="ECO:0000256" key="1">
    <source>
        <dbReference type="SAM" id="Phobius"/>
    </source>
</evidence>
<organism evidence="2 3">
    <name type="scientific">Lusitaniella coriacea LEGE 07157</name>
    <dbReference type="NCBI Taxonomy" id="945747"/>
    <lineage>
        <taxon>Bacteria</taxon>
        <taxon>Bacillati</taxon>
        <taxon>Cyanobacteriota</taxon>
        <taxon>Cyanophyceae</taxon>
        <taxon>Spirulinales</taxon>
        <taxon>Lusitaniellaceae</taxon>
        <taxon>Lusitaniella</taxon>
    </lineage>
</organism>
<dbReference type="RefSeq" id="WP_194030574.1">
    <property type="nucleotide sequence ID" value="NZ_JADEWZ010000025.1"/>
</dbReference>
<name>A0A8J7DXW1_9CYAN</name>
<dbReference type="Proteomes" id="UP000654482">
    <property type="component" value="Unassembled WGS sequence"/>
</dbReference>
<dbReference type="AlphaFoldDB" id="A0A8J7DXW1"/>
<reference evidence="2" key="1">
    <citation type="submission" date="2020-10" db="EMBL/GenBank/DDBJ databases">
        <authorList>
            <person name="Castelo-Branco R."/>
            <person name="Eusebio N."/>
            <person name="Adriana R."/>
            <person name="Vieira A."/>
            <person name="Brugerolle De Fraissinette N."/>
            <person name="Rezende De Castro R."/>
            <person name="Schneider M.P."/>
            <person name="Vasconcelos V."/>
            <person name="Leao P.N."/>
        </authorList>
    </citation>
    <scope>NUCLEOTIDE SEQUENCE</scope>
    <source>
        <strain evidence="2">LEGE 07157</strain>
    </source>
</reference>
<feature type="transmembrane region" description="Helical" evidence="1">
    <location>
        <begin position="20"/>
        <end position="45"/>
    </location>
</feature>
<keyword evidence="1" id="KW-0472">Membrane</keyword>
<dbReference type="EMBL" id="JADEWZ010000025">
    <property type="protein sequence ID" value="MBE9117487.1"/>
    <property type="molecule type" value="Genomic_DNA"/>
</dbReference>
<evidence type="ECO:0000313" key="2">
    <source>
        <dbReference type="EMBL" id="MBE9117487.1"/>
    </source>
</evidence>
<evidence type="ECO:0000313" key="3">
    <source>
        <dbReference type="Proteomes" id="UP000654482"/>
    </source>
</evidence>
<accession>A0A8J7DXW1</accession>
<gene>
    <name evidence="2" type="ORF">IQ249_16425</name>
</gene>